<evidence type="ECO:0000313" key="4">
    <source>
        <dbReference type="Proteomes" id="UP000639643"/>
    </source>
</evidence>
<gene>
    <name evidence="3" type="ORF">CMUS01_08208</name>
</gene>
<reference evidence="3" key="1">
    <citation type="journal article" date="2020" name="Phytopathology">
        <title>Genome Sequence Resources of Colletotrichum truncatum, C. plurivorum, C. musicola, and C. sojae: Four Species Pathogenic to Soybean (Glycine max).</title>
        <authorList>
            <person name="Rogerio F."/>
            <person name="Boufleur T.R."/>
            <person name="Ciampi-Guillardi M."/>
            <person name="Sukno S.A."/>
            <person name="Thon M.R."/>
            <person name="Massola Junior N.S."/>
            <person name="Baroncelli R."/>
        </authorList>
    </citation>
    <scope>NUCLEOTIDE SEQUENCE</scope>
    <source>
        <strain evidence="3">LFN0074</strain>
    </source>
</reference>
<feature type="compositionally biased region" description="Basic and acidic residues" evidence="1">
    <location>
        <begin position="76"/>
        <end position="94"/>
    </location>
</feature>
<sequence length="108" mass="11814">MKAAALLVVLCSTIVSAGIGNVFCYENPREWGRSNCSGDDIYACEGACVKCRLDIDKNGHRGFWYGLRPTARPWTAERSRKAEIHHEAREDRGEASALGLTGQDGVSN</sequence>
<dbReference type="EMBL" id="WIGM01000313">
    <property type="protein sequence ID" value="KAF6829320.1"/>
    <property type="molecule type" value="Genomic_DNA"/>
</dbReference>
<protein>
    <recommendedName>
        <fullName evidence="5">Secreted protein</fullName>
    </recommendedName>
</protein>
<accession>A0A8H6KDX3</accession>
<feature type="signal peptide" evidence="2">
    <location>
        <begin position="1"/>
        <end position="24"/>
    </location>
</feature>
<dbReference type="AlphaFoldDB" id="A0A8H6KDX3"/>
<keyword evidence="4" id="KW-1185">Reference proteome</keyword>
<evidence type="ECO:0008006" key="5">
    <source>
        <dbReference type="Google" id="ProtNLM"/>
    </source>
</evidence>
<evidence type="ECO:0000313" key="3">
    <source>
        <dbReference type="EMBL" id="KAF6829320.1"/>
    </source>
</evidence>
<dbReference type="Proteomes" id="UP000639643">
    <property type="component" value="Unassembled WGS sequence"/>
</dbReference>
<name>A0A8H6KDX3_9PEZI</name>
<evidence type="ECO:0000256" key="2">
    <source>
        <dbReference type="SAM" id="SignalP"/>
    </source>
</evidence>
<keyword evidence="2" id="KW-0732">Signal</keyword>
<organism evidence="3 4">
    <name type="scientific">Colletotrichum musicola</name>
    <dbReference type="NCBI Taxonomy" id="2175873"/>
    <lineage>
        <taxon>Eukaryota</taxon>
        <taxon>Fungi</taxon>
        <taxon>Dikarya</taxon>
        <taxon>Ascomycota</taxon>
        <taxon>Pezizomycotina</taxon>
        <taxon>Sordariomycetes</taxon>
        <taxon>Hypocreomycetidae</taxon>
        <taxon>Glomerellales</taxon>
        <taxon>Glomerellaceae</taxon>
        <taxon>Colletotrichum</taxon>
        <taxon>Colletotrichum orchidearum species complex</taxon>
    </lineage>
</organism>
<proteinExistence type="predicted"/>
<comment type="caution">
    <text evidence="3">The sequence shown here is derived from an EMBL/GenBank/DDBJ whole genome shotgun (WGS) entry which is preliminary data.</text>
</comment>
<evidence type="ECO:0000256" key="1">
    <source>
        <dbReference type="SAM" id="MobiDB-lite"/>
    </source>
</evidence>
<feature type="region of interest" description="Disordered" evidence="1">
    <location>
        <begin position="76"/>
        <end position="108"/>
    </location>
</feature>
<feature type="chain" id="PRO_5034083316" description="Secreted protein" evidence="2">
    <location>
        <begin position="25"/>
        <end position="108"/>
    </location>
</feature>